<protein>
    <submittedName>
        <fullName evidence="1">Uncharacterized protein</fullName>
    </submittedName>
</protein>
<gene>
    <name evidence="1" type="ORF">FG87_34665</name>
</gene>
<accession>A0ABR4Z657</accession>
<keyword evidence="2" id="KW-1185">Reference proteome</keyword>
<evidence type="ECO:0000313" key="2">
    <source>
        <dbReference type="Proteomes" id="UP000031364"/>
    </source>
</evidence>
<organism evidence="1 2">
    <name type="scientific">Nocardia vulneris</name>
    <dbReference type="NCBI Taxonomy" id="1141657"/>
    <lineage>
        <taxon>Bacteria</taxon>
        <taxon>Bacillati</taxon>
        <taxon>Actinomycetota</taxon>
        <taxon>Actinomycetes</taxon>
        <taxon>Mycobacteriales</taxon>
        <taxon>Nocardiaceae</taxon>
        <taxon>Nocardia</taxon>
    </lineage>
</organism>
<reference evidence="1 2" key="1">
    <citation type="journal article" date="2014" name="Int. J. Syst. Evol. Microbiol.">
        <title>Nocardia vulneris sp. nov., isolated from wounds of human patients in North America.</title>
        <authorList>
            <person name="Lasker B.A."/>
            <person name="Bell M."/>
            <person name="Klenk H.P."/>
            <person name="Sproer C."/>
            <person name="Schumann C."/>
            <person name="Schumann P."/>
            <person name="Brown J.M."/>
        </authorList>
    </citation>
    <scope>NUCLEOTIDE SEQUENCE [LARGE SCALE GENOMIC DNA]</scope>
    <source>
        <strain evidence="1 2">W9851</strain>
    </source>
</reference>
<comment type="caution">
    <text evidence="1">The sequence shown here is derived from an EMBL/GenBank/DDBJ whole genome shotgun (WGS) entry which is preliminary data.</text>
</comment>
<dbReference type="Proteomes" id="UP000031364">
    <property type="component" value="Unassembled WGS sequence"/>
</dbReference>
<evidence type="ECO:0000313" key="1">
    <source>
        <dbReference type="EMBL" id="KIA60830.1"/>
    </source>
</evidence>
<proteinExistence type="predicted"/>
<dbReference type="EMBL" id="JNFP01000058">
    <property type="protein sequence ID" value="KIA60830.1"/>
    <property type="molecule type" value="Genomic_DNA"/>
</dbReference>
<name>A0ABR4Z657_9NOCA</name>
<sequence>MDSLVYAACLSGIAPASSRDELDTDVFDCPRAAQQWAEEQLCDSVKCSGTAWNFQVELVRVEFHEWTTDTWAVNDETIVGRVSWDSGTGDVKWQTTGPYIWAHDECD</sequence>